<protein>
    <submittedName>
        <fullName evidence="2">Antibiotic biosynthesis monooxygenase</fullName>
    </submittedName>
</protein>
<dbReference type="Proteomes" id="UP001139012">
    <property type="component" value="Unassembled WGS sequence"/>
</dbReference>
<dbReference type="GO" id="GO:0004497">
    <property type="term" value="F:monooxygenase activity"/>
    <property type="evidence" value="ECO:0007669"/>
    <property type="project" value="UniProtKB-KW"/>
</dbReference>
<keyword evidence="2" id="KW-0560">Oxidoreductase</keyword>
<evidence type="ECO:0000313" key="2">
    <source>
        <dbReference type="EMBL" id="MCG2665387.1"/>
    </source>
</evidence>
<comment type="caution">
    <text evidence="2">The sequence shown here is derived from an EMBL/GenBank/DDBJ whole genome shotgun (WGS) entry which is preliminary data.</text>
</comment>
<organism evidence="2 3">
    <name type="scientific">Bradyrhizobium zhengyangense</name>
    <dbReference type="NCBI Taxonomy" id="2911009"/>
    <lineage>
        <taxon>Bacteria</taxon>
        <taxon>Pseudomonadati</taxon>
        <taxon>Pseudomonadota</taxon>
        <taxon>Alphaproteobacteria</taxon>
        <taxon>Hyphomicrobiales</taxon>
        <taxon>Nitrobacteraceae</taxon>
        <taxon>Bradyrhizobium</taxon>
    </lineage>
</organism>
<reference evidence="2" key="1">
    <citation type="submission" date="2022-01" db="EMBL/GenBank/DDBJ databases">
        <title>Genome sequnece data of strain Bradyrhizobium sp. nov.</title>
        <authorList>
            <person name="Zhang J."/>
        </authorList>
    </citation>
    <scope>NUCLEOTIDE SEQUENCE</scope>
    <source>
        <strain evidence="2">WYCCWR 12774</strain>
    </source>
</reference>
<keyword evidence="3" id="KW-1185">Reference proteome</keyword>
<gene>
    <name evidence="2" type="ORF">L6637_00400</name>
</gene>
<dbReference type="PANTHER" id="PTHR33336">
    <property type="entry name" value="QUINOL MONOOXYGENASE YGIN-RELATED"/>
    <property type="match status" value="1"/>
</dbReference>
<accession>A0ABS9LEF4</accession>
<dbReference type="EMBL" id="JAKLUA010000001">
    <property type="protein sequence ID" value="MCG2665387.1"/>
    <property type="molecule type" value="Genomic_DNA"/>
</dbReference>
<dbReference type="Gene3D" id="3.30.70.100">
    <property type="match status" value="1"/>
</dbReference>
<dbReference type="SUPFAM" id="SSF54909">
    <property type="entry name" value="Dimeric alpha+beta barrel"/>
    <property type="match status" value="1"/>
</dbReference>
<keyword evidence="2" id="KW-0503">Monooxygenase</keyword>
<dbReference type="PANTHER" id="PTHR33336:SF3">
    <property type="entry name" value="ABM DOMAIN-CONTAINING PROTEIN"/>
    <property type="match status" value="1"/>
</dbReference>
<feature type="domain" description="ABM" evidence="1">
    <location>
        <begin position="43"/>
        <end position="133"/>
    </location>
</feature>
<name>A0ABS9LEF4_9BRAD</name>
<dbReference type="InterPro" id="IPR007138">
    <property type="entry name" value="ABM_dom"/>
</dbReference>
<sequence length="142" mass="15698">MDARQCLVLAASMLTVALAGPAGDQEKAQEKAQEKVHEMHQPYVRVAEIEIEPSQVESYGAAVKEQIEAAVRLEAGVLALYAVADEQDPAHVFVFEIYTDIDAYKAHIETAHFKMYKAITQDMVKSLKLRDTVPILLGAKQT</sequence>
<dbReference type="InterPro" id="IPR050744">
    <property type="entry name" value="AI-2_Isomerase_LsrG"/>
</dbReference>
<evidence type="ECO:0000259" key="1">
    <source>
        <dbReference type="PROSITE" id="PS51725"/>
    </source>
</evidence>
<dbReference type="PROSITE" id="PS51725">
    <property type="entry name" value="ABM"/>
    <property type="match status" value="1"/>
</dbReference>
<dbReference type="RefSeq" id="WP_237861962.1">
    <property type="nucleotide sequence ID" value="NZ_JAKLTZ010000003.1"/>
</dbReference>
<proteinExistence type="predicted"/>
<dbReference type="InterPro" id="IPR011008">
    <property type="entry name" value="Dimeric_a/b-barrel"/>
</dbReference>
<evidence type="ECO:0000313" key="3">
    <source>
        <dbReference type="Proteomes" id="UP001139012"/>
    </source>
</evidence>
<dbReference type="Pfam" id="PF03992">
    <property type="entry name" value="ABM"/>
    <property type="match status" value="1"/>
</dbReference>